<dbReference type="Proteomes" id="UP000326305">
    <property type="component" value="Segment"/>
</dbReference>
<dbReference type="RefSeq" id="YP_009998177.1">
    <property type="nucleotide sequence ID" value="NC_052984.1"/>
</dbReference>
<dbReference type="GeneID" id="62680759"/>
<dbReference type="EMBL" id="MN317029">
    <property type="protein sequence ID" value="QFG04412.1"/>
    <property type="molecule type" value="Genomic_DNA"/>
</dbReference>
<accession>A0A5J6T5I0</accession>
<reference evidence="1 2" key="1">
    <citation type="submission" date="2019-08" db="EMBL/GenBank/DDBJ databases">
        <authorList>
            <person name="Zhang R."/>
        </authorList>
    </citation>
    <scope>NUCLEOTIDE SEQUENCE [LARGE SCALE GENOMIC DNA]</scope>
</reference>
<organism evidence="1 2">
    <name type="scientific">Aeromonas phage vB_AhyS-A18P4</name>
    <dbReference type="NCBI Taxonomy" id="2608321"/>
    <lineage>
        <taxon>Viruses</taxon>
        <taxon>Duplodnaviria</taxon>
        <taxon>Heunggongvirae</taxon>
        <taxon>Uroviricota</taxon>
        <taxon>Caudoviricetes</taxon>
        <taxon>Casjensviridae</taxon>
        <taxon>Sharonstreetvirus</taxon>
        <taxon>Sharonstreetvirus A18P4</taxon>
    </lineage>
</organism>
<name>A0A5J6T5I0_9CAUD</name>
<evidence type="ECO:0000313" key="2">
    <source>
        <dbReference type="Proteomes" id="UP000326305"/>
    </source>
</evidence>
<keyword evidence="2" id="KW-1185">Reference proteome</keyword>
<sequence length="150" mass="16306">MQSTTEIRTYRVTWSIDVEATSANGAALDVARDYLQAGHTATVFNVAKRWREVPLYSDPVEVDTASGTEAEDRADAWDKLHTDLDEYSLTHDDDRAAVLAHVAHNLAALLPPAALKAAIDSAVADVLICREPSSGQGKADELRRMMEGAQ</sequence>
<dbReference type="KEGG" id="vg:62680759"/>
<evidence type="ECO:0000313" key="1">
    <source>
        <dbReference type="EMBL" id="QFG04412.1"/>
    </source>
</evidence>
<proteinExistence type="predicted"/>
<protein>
    <submittedName>
        <fullName evidence="1">Uncharacterized protein</fullName>
    </submittedName>
</protein>